<reference evidence="1 2" key="1">
    <citation type="submission" date="2019-12" db="EMBL/GenBank/DDBJ databases">
        <title>Chromosome-level assembly of the Caenorhabditis remanei genome.</title>
        <authorList>
            <person name="Teterina A.A."/>
            <person name="Willis J.H."/>
            <person name="Phillips P.C."/>
        </authorList>
    </citation>
    <scope>NUCLEOTIDE SEQUENCE [LARGE SCALE GENOMIC DNA]</scope>
    <source>
        <strain evidence="1 2">PX506</strain>
        <tissue evidence="1">Whole organism</tissue>
    </source>
</reference>
<sequence>MRRQRDFVVEDGSLTTLCKRLILSQQPISDLWLMTTSTAIAKLRSGLILQYATTNPSENFNQQLKVVFRTPFSAEILIKKLDEFCNEKLFELIKSAIGESEYVVTKEDYTRLSFDERETEFRKIGLQCARLLAYDPPRNLLKCIITM</sequence>
<dbReference type="RefSeq" id="XP_053584785.1">
    <property type="nucleotide sequence ID" value="XM_053730013.1"/>
</dbReference>
<dbReference type="Proteomes" id="UP000483820">
    <property type="component" value="Chromosome IV"/>
</dbReference>
<dbReference type="CTD" id="78775818"/>
<dbReference type="KEGG" id="crq:GCK72_013829"/>
<evidence type="ECO:0000313" key="2">
    <source>
        <dbReference type="Proteomes" id="UP000483820"/>
    </source>
</evidence>
<protein>
    <submittedName>
        <fullName evidence="1">Uncharacterized protein</fullName>
    </submittedName>
</protein>
<evidence type="ECO:0000313" key="1">
    <source>
        <dbReference type="EMBL" id="KAF1757373.1"/>
    </source>
</evidence>
<dbReference type="GeneID" id="78775818"/>
<comment type="caution">
    <text evidence="1">The sequence shown here is derived from an EMBL/GenBank/DDBJ whole genome shotgun (WGS) entry which is preliminary data.</text>
</comment>
<dbReference type="AlphaFoldDB" id="A0A6A5GS68"/>
<proteinExistence type="predicted"/>
<accession>A0A6A5GS68</accession>
<name>A0A6A5GS68_CAERE</name>
<organism evidence="1 2">
    <name type="scientific">Caenorhabditis remanei</name>
    <name type="common">Caenorhabditis vulgaris</name>
    <dbReference type="NCBI Taxonomy" id="31234"/>
    <lineage>
        <taxon>Eukaryota</taxon>
        <taxon>Metazoa</taxon>
        <taxon>Ecdysozoa</taxon>
        <taxon>Nematoda</taxon>
        <taxon>Chromadorea</taxon>
        <taxon>Rhabditida</taxon>
        <taxon>Rhabditina</taxon>
        <taxon>Rhabditomorpha</taxon>
        <taxon>Rhabditoidea</taxon>
        <taxon>Rhabditidae</taxon>
        <taxon>Peloderinae</taxon>
        <taxon>Caenorhabditis</taxon>
    </lineage>
</organism>
<gene>
    <name evidence="1" type="ORF">GCK72_013829</name>
</gene>
<dbReference type="EMBL" id="WUAV01000004">
    <property type="protein sequence ID" value="KAF1757373.1"/>
    <property type="molecule type" value="Genomic_DNA"/>
</dbReference>